<proteinExistence type="predicted"/>
<dbReference type="Gene3D" id="1.25.40.380">
    <property type="entry name" value="Protein of unknown function DUF1810"/>
    <property type="match status" value="1"/>
</dbReference>
<name>A0A9D1EDG5_9FIRM</name>
<dbReference type="InterPro" id="IPR014937">
    <property type="entry name" value="DUF1810"/>
</dbReference>
<accession>A0A9D1EDG5</accession>
<gene>
    <name evidence="1" type="ORF">IAC96_03765</name>
</gene>
<dbReference type="SUPFAM" id="SSF140736">
    <property type="entry name" value="Rv1873-like"/>
    <property type="match status" value="1"/>
</dbReference>
<dbReference type="Pfam" id="PF08837">
    <property type="entry name" value="DUF1810"/>
    <property type="match status" value="1"/>
</dbReference>
<organism evidence="1 2">
    <name type="scientific">Candidatus Fimimorpha faecalis</name>
    <dbReference type="NCBI Taxonomy" id="2840824"/>
    <lineage>
        <taxon>Bacteria</taxon>
        <taxon>Bacillati</taxon>
        <taxon>Bacillota</taxon>
        <taxon>Clostridia</taxon>
        <taxon>Eubacteriales</taxon>
        <taxon>Candidatus Fimimorpha</taxon>
    </lineage>
</organism>
<reference evidence="1" key="2">
    <citation type="journal article" date="2021" name="PeerJ">
        <title>Extensive microbial diversity within the chicken gut microbiome revealed by metagenomics and culture.</title>
        <authorList>
            <person name="Gilroy R."/>
            <person name="Ravi A."/>
            <person name="Getino M."/>
            <person name="Pursley I."/>
            <person name="Horton D.L."/>
            <person name="Alikhan N.F."/>
            <person name="Baker D."/>
            <person name="Gharbi K."/>
            <person name="Hall N."/>
            <person name="Watson M."/>
            <person name="Adriaenssens E.M."/>
            <person name="Foster-Nyarko E."/>
            <person name="Jarju S."/>
            <person name="Secka A."/>
            <person name="Antonio M."/>
            <person name="Oren A."/>
            <person name="Chaudhuri R.R."/>
            <person name="La Ragione R."/>
            <person name="Hildebrand F."/>
            <person name="Pallen M.J."/>
        </authorList>
    </citation>
    <scope>NUCLEOTIDE SEQUENCE</scope>
    <source>
        <strain evidence="1">ChiW13-3771</strain>
    </source>
</reference>
<dbReference type="EMBL" id="DVHN01000045">
    <property type="protein sequence ID" value="HIR88046.1"/>
    <property type="molecule type" value="Genomic_DNA"/>
</dbReference>
<sequence>MDLTRFHEAQRYAYQSALTEIRNGKKCSCWMWYIFPQIAGLGRSSTAQYYAIANLEEAIAYRNDDILGGRLIEISKALLELESDDAYVIFGSPDNMKLKSSMTLFALADPDQEVFQKVLDKFFHGERDRKTIQLVSKNGNIK</sequence>
<protein>
    <submittedName>
        <fullName evidence="1">DUF1810 domain-containing protein</fullName>
    </submittedName>
</protein>
<dbReference type="InterPro" id="IPR036287">
    <property type="entry name" value="Rv1873-like_sf"/>
</dbReference>
<evidence type="ECO:0000313" key="2">
    <source>
        <dbReference type="Proteomes" id="UP000824201"/>
    </source>
</evidence>
<dbReference type="AlphaFoldDB" id="A0A9D1EDG5"/>
<dbReference type="PIRSF" id="PIRSF008546">
    <property type="entry name" value="UCP008546"/>
    <property type="match status" value="1"/>
</dbReference>
<evidence type="ECO:0000313" key="1">
    <source>
        <dbReference type="EMBL" id="HIR88046.1"/>
    </source>
</evidence>
<comment type="caution">
    <text evidence="1">The sequence shown here is derived from an EMBL/GenBank/DDBJ whole genome shotgun (WGS) entry which is preliminary data.</text>
</comment>
<dbReference type="Proteomes" id="UP000824201">
    <property type="component" value="Unassembled WGS sequence"/>
</dbReference>
<reference evidence="1" key="1">
    <citation type="submission" date="2020-10" db="EMBL/GenBank/DDBJ databases">
        <authorList>
            <person name="Gilroy R."/>
        </authorList>
    </citation>
    <scope>NUCLEOTIDE SEQUENCE</scope>
    <source>
        <strain evidence="1">ChiW13-3771</strain>
    </source>
</reference>